<reference evidence="2" key="1">
    <citation type="submission" date="2021-04" db="EMBL/GenBank/DDBJ databases">
        <title>Biosynthetic gene clusters of Dactylosporangioum roseum.</title>
        <authorList>
            <person name="Hartkoorn R.C."/>
            <person name="Beaudoing E."/>
            <person name="Hot D."/>
            <person name="Moureu S."/>
        </authorList>
    </citation>
    <scope>NUCLEOTIDE SEQUENCE</scope>
    <source>
        <strain evidence="2">NRRL B-16295</strain>
    </source>
</reference>
<keyword evidence="3" id="KW-1185">Reference proteome</keyword>
<gene>
    <name evidence="2" type="ORF">Drose_32350</name>
</gene>
<proteinExistence type="predicted"/>
<dbReference type="EMBL" id="CP073721">
    <property type="protein sequence ID" value="UWZ35746.1"/>
    <property type="molecule type" value="Genomic_DNA"/>
</dbReference>
<dbReference type="InterPro" id="IPR011009">
    <property type="entry name" value="Kinase-like_dom_sf"/>
</dbReference>
<sequence>MVDWPELPAGIVAGIEKRWPDHARAWAADVETELREICDMYDAKPRTVLPARYGFVVAVDSPHGGLVLRSSPDPDASIQADVASALADLGVAPVVHETILAPSGLWMVLEEVQPGTPLALTDRSTVDLNALAAPFAAMLNQPAPRQVLPSVFDWLRERLKDDNLTDMPVWREGPAPLNERQEALGVLDELAQDTKPGLCHGDASTWNLLTSGDSGWKIIDPRGVSGEIGYDLAVIALKLRGDLPPADLGSRLAKAAGTDWDRVKRWISVAEAARV</sequence>
<organism evidence="2 3">
    <name type="scientific">Dactylosporangium roseum</name>
    <dbReference type="NCBI Taxonomy" id="47989"/>
    <lineage>
        <taxon>Bacteria</taxon>
        <taxon>Bacillati</taxon>
        <taxon>Actinomycetota</taxon>
        <taxon>Actinomycetes</taxon>
        <taxon>Micromonosporales</taxon>
        <taxon>Micromonosporaceae</taxon>
        <taxon>Dactylosporangium</taxon>
    </lineage>
</organism>
<evidence type="ECO:0000313" key="3">
    <source>
        <dbReference type="Proteomes" id="UP001058271"/>
    </source>
</evidence>
<dbReference type="Pfam" id="PF01636">
    <property type="entry name" value="APH"/>
    <property type="match status" value="1"/>
</dbReference>
<dbReference type="Proteomes" id="UP001058271">
    <property type="component" value="Chromosome"/>
</dbReference>
<protein>
    <submittedName>
        <fullName evidence="2">Phosphotransferase</fullName>
    </submittedName>
</protein>
<accession>A0ABY5Z2B3</accession>
<dbReference type="RefSeq" id="WP_260725095.1">
    <property type="nucleotide sequence ID" value="NZ_BAAABS010000083.1"/>
</dbReference>
<evidence type="ECO:0000259" key="1">
    <source>
        <dbReference type="Pfam" id="PF01636"/>
    </source>
</evidence>
<dbReference type="InterPro" id="IPR002575">
    <property type="entry name" value="Aminoglycoside_PTrfase"/>
</dbReference>
<feature type="domain" description="Aminoglycoside phosphotransferase" evidence="1">
    <location>
        <begin position="54"/>
        <end position="265"/>
    </location>
</feature>
<name>A0ABY5Z2B3_9ACTN</name>
<evidence type="ECO:0000313" key="2">
    <source>
        <dbReference type="EMBL" id="UWZ35746.1"/>
    </source>
</evidence>
<dbReference type="SUPFAM" id="SSF56112">
    <property type="entry name" value="Protein kinase-like (PK-like)"/>
    <property type="match status" value="1"/>
</dbReference>